<gene>
    <name evidence="4" type="ORF">KHLLAP_LOCUS4948</name>
</gene>
<protein>
    <submittedName>
        <fullName evidence="4">Uu.00g118740.m01.CDS01</fullName>
    </submittedName>
</protein>
<comment type="caution">
    <text evidence="4">The sequence shown here is derived from an EMBL/GenBank/DDBJ whole genome shotgun (WGS) entry which is preliminary data.</text>
</comment>
<feature type="signal peptide" evidence="3">
    <location>
        <begin position="1"/>
        <end position="22"/>
    </location>
</feature>
<feature type="compositionally biased region" description="Polar residues" evidence="1">
    <location>
        <begin position="532"/>
        <end position="541"/>
    </location>
</feature>
<reference evidence="4" key="1">
    <citation type="submission" date="2023-10" db="EMBL/GenBank/DDBJ databases">
        <authorList>
            <person name="Hackl T."/>
        </authorList>
    </citation>
    <scope>NUCLEOTIDE SEQUENCE</scope>
</reference>
<keyword evidence="3" id="KW-0732">Signal</keyword>
<dbReference type="Gene3D" id="2.120.10.70">
    <property type="entry name" value="Fucose-specific lectin"/>
    <property type="match status" value="2"/>
</dbReference>
<evidence type="ECO:0000313" key="5">
    <source>
        <dbReference type="Proteomes" id="UP001295740"/>
    </source>
</evidence>
<feature type="region of interest" description="Disordered" evidence="1">
    <location>
        <begin position="357"/>
        <end position="391"/>
    </location>
</feature>
<evidence type="ECO:0000313" key="4">
    <source>
        <dbReference type="EMBL" id="CAJ2504480.1"/>
    </source>
</evidence>
<feature type="region of interest" description="Disordered" evidence="1">
    <location>
        <begin position="527"/>
        <end position="587"/>
    </location>
</feature>
<feature type="compositionally biased region" description="Basic and acidic residues" evidence="1">
    <location>
        <begin position="569"/>
        <end position="587"/>
    </location>
</feature>
<sequence>MVFKLHSLFYLSICVLVGEASCGSIAAWWNSRGPSIILQDDDTGGIRYSLCNGNYTPILPDDTTMTMPLDNNPPKKNSSLSATGWMDGTTSWVSMFYMDNNDDIVNSLLKCDWDTGRWQNTGDYVISNGAPKVAPTSTVAATLLGSTDGYRVFYNDLSGVMHEIGYTSDSQKWGYYGVVSHDVASSQAISSVYSGSDGNITLVRPRDEKNIGVSRYYSDETWHLESFPEPLTKTGNQSTNATSASDLKLDSIVTSYSLPSWDGTATSIAAGIDNSLTRYVFYIGTDNKLYQVYNGNSGWLMSTRADDSSWPQADTAGGQLAIASDYTTQAIRLYYMSGGKVVEAASNNGQWAASTVLPSSNTTQAQTTSSTGTSASATPSSPSADDDEGGLSGAAKAGLSAGVTLGVIALGGMLAAFCFLRRRQRKLDEAAKQGEGMQYMSPASAHTYPATYSQSGTYVNTENGAFPPGHPGSPQDTYTGQNGYPMPTVPSYAQAQGYPQQTGPYGGDHSAVPQTAYTQPQPGLVPQDGWTYPNTSPTEATQQPGQQQFQQQFQYFQPQPQHTNPQEMPEQRRPVEMMGEGHYKEAP</sequence>
<evidence type="ECO:0000256" key="1">
    <source>
        <dbReference type="SAM" id="MobiDB-lite"/>
    </source>
</evidence>
<proteinExistence type="predicted"/>
<keyword evidence="5" id="KW-1185">Reference proteome</keyword>
<evidence type="ECO:0000256" key="2">
    <source>
        <dbReference type="SAM" id="Phobius"/>
    </source>
</evidence>
<keyword evidence="2" id="KW-1133">Transmembrane helix</keyword>
<name>A0AAI8VHF7_9PEZI</name>
<keyword evidence="2" id="KW-0812">Transmembrane</keyword>
<feature type="compositionally biased region" description="Low complexity" evidence="1">
    <location>
        <begin position="542"/>
        <end position="561"/>
    </location>
</feature>
<dbReference type="AlphaFoldDB" id="A0AAI8VHF7"/>
<feature type="chain" id="PRO_5042532162" evidence="3">
    <location>
        <begin position="23"/>
        <end position="587"/>
    </location>
</feature>
<dbReference type="Proteomes" id="UP001295740">
    <property type="component" value="Unassembled WGS sequence"/>
</dbReference>
<dbReference type="EMBL" id="CAUWAG010000006">
    <property type="protein sequence ID" value="CAJ2504480.1"/>
    <property type="molecule type" value="Genomic_DNA"/>
</dbReference>
<keyword evidence="2" id="KW-0472">Membrane</keyword>
<dbReference type="SUPFAM" id="SSF89372">
    <property type="entry name" value="Fucose-specific lectin"/>
    <property type="match status" value="1"/>
</dbReference>
<evidence type="ECO:0000256" key="3">
    <source>
        <dbReference type="SAM" id="SignalP"/>
    </source>
</evidence>
<accession>A0AAI8VHF7</accession>
<organism evidence="4 5">
    <name type="scientific">Anthostomella pinea</name>
    <dbReference type="NCBI Taxonomy" id="933095"/>
    <lineage>
        <taxon>Eukaryota</taxon>
        <taxon>Fungi</taxon>
        <taxon>Dikarya</taxon>
        <taxon>Ascomycota</taxon>
        <taxon>Pezizomycotina</taxon>
        <taxon>Sordariomycetes</taxon>
        <taxon>Xylariomycetidae</taxon>
        <taxon>Xylariales</taxon>
        <taxon>Xylariaceae</taxon>
        <taxon>Anthostomella</taxon>
    </lineage>
</organism>
<feature type="compositionally biased region" description="Low complexity" evidence="1">
    <location>
        <begin position="358"/>
        <end position="383"/>
    </location>
</feature>
<feature type="transmembrane region" description="Helical" evidence="2">
    <location>
        <begin position="399"/>
        <end position="420"/>
    </location>
</feature>